<dbReference type="AlphaFoldDB" id="A0A7H1ML94"/>
<name>A0A7H1ML94_9LACO</name>
<keyword evidence="2" id="KW-1185">Reference proteome</keyword>
<dbReference type="EMBL" id="CP043431">
    <property type="protein sequence ID" value="QNT64230.1"/>
    <property type="molecule type" value="Genomic_DNA"/>
</dbReference>
<evidence type="ECO:0000313" key="1">
    <source>
        <dbReference type="EMBL" id="QNT64230.1"/>
    </source>
</evidence>
<protein>
    <submittedName>
        <fullName evidence="1">Uncharacterized protein</fullName>
    </submittedName>
</protein>
<dbReference type="RefSeq" id="WP_006845949.1">
    <property type="nucleotide sequence ID" value="NZ_CP026847.1"/>
</dbReference>
<proteinExistence type="predicted"/>
<reference evidence="1 2" key="1">
    <citation type="submission" date="2019-08" db="EMBL/GenBank/DDBJ databases">
        <authorList>
            <person name="Chang H.C."/>
            <person name="Mun S.Y."/>
        </authorList>
    </citation>
    <scope>NUCLEOTIDE SEQUENCE [LARGE SCALE GENOMIC DNA]</scope>
    <source>
        <strain evidence="1 2">SK</strain>
    </source>
</reference>
<dbReference type="Proteomes" id="UP000516446">
    <property type="component" value="Chromosome"/>
</dbReference>
<sequence>MAGNEMQYRENTSQIHKEIYLLFKQANIIQDCLINDILCAMHAIERQNGVIYLGRIHDSRTYRISCNPNDDGFKLVFKNYEDRNRFACAFETLCRELGLQFYKYF</sequence>
<evidence type="ECO:0000313" key="2">
    <source>
        <dbReference type="Proteomes" id="UP000516446"/>
    </source>
</evidence>
<gene>
    <name evidence="1" type="ORF">FY536_02595</name>
</gene>
<organism evidence="1 2">
    <name type="scientific">Weissella koreensis</name>
    <dbReference type="NCBI Taxonomy" id="165096"/>
    <lineage>
        <taxon>Bacteria</taxon>
        <taxon>Bacillati</taxon>
        <taxon>Bacillota</taxon>
        <taxon>Bacilli</taxon>
        <taxon>Lactobacillales</taxon>
        <taxon>Lactobacillaceae</taxon>
        <taxon>Weissella</taxon>
    </lineage>
</organism>
<accession>A0A7H1ML94</accession>